<dbReference type="EMBL" id="WHSB02000002">
    <property type="protein sequence ID" value="MCQ4629954.1"/>
    <property type="molecule type" value="Genomic_DNA"/>
</dbReference>
<proteinExistence type="predicted"/>
<evidence type="ECO:0000313" key="2">
    <source>
        <dbReference type="Proteomes" id="UP000996601"/>
    </source>
</evidence>
<protein>
    <submittedName>
        <fullName evidence="1">Uncharacterized protein</fullName>
    </submittedName>
</protein>
<organism evidence="1 2">
    <name type="scientific">Shinella lacus</name>
    <dbReference type="NCBI Taxonomy" id="2654216"/>
    <lineage>
        <taxon>Bacteria</taxon>
        <taxon>Pseudomonadati</taxon>
        <taxon>Pseudomonadota</taxon>
        <taxon>Alphaproteobacteria</taxon>
        <taxon>Hyphomicrobiales</taxon>
        <taxon>Rhizobiaceae</taxon>
        <taxon>Shinella</taxon>
    </lineage>
</organism>
<reference evidence="1" key="1">
    <citation type="submission" date="2021-07" db="EMBL/GenBank/DDBJ databases">
        <title>Shinella sp. nov., a novel member of the genus Shinella from water.</title>
        <authorList>
            <person name="Deng Y."/>
        </authorList>
    </citation>
    <scope>NUCLEOTIDE SEQUENCE</scope>
    <source>
        <strain evidence="1">CPCC 100929</strain>
    </source>
</reference>
<dbReference type="InterPro" id="IPR053838">
    <property type="entry name" value="DUF6925"/>
</dbReference>
<dbReference type="Pfam" id="PF21973">
    <property type="entry name" value="DUF6925"/>
    <property type="match status" value="1"/>
</dbReference>
<dbReference type="Proteomes" id="UP000996601">
    <property type="component" value="Unassembled WGS sequence"/>
</dbReference>
<keyword evidence="2" id="KW-1185">Reference proteome</keyword>
<accession>A0ABT1R439</accession>
<comment type="caution">
    <text evidence="1">The sequence shown here is derived from an EMBL/GenBank/DDBJ whole genome shotgun (WGS) entry which is preliminary data.</text>
</comment>
<sequence>MADLRDVLIDHLVDARAGWSMGSFGAVAEFHQDWGEYLEADAPTMFVRATPRGAMRLNADMVEQVVPVAYETLSAKPQRWSHGVALCLPERDSAMEARKVLTELGADAEAVRPADRKAVLYDIGLALPQCDFCIRTGDADLIALLRAHAGRSLFEPGNPVSAALMAAHPHRVTLTRIGRIEVFQKIGGPETGGVSPAGPHTHLLPHLLRSGRTHSANTPIPKYHVPLGYLHPANPVMDTLGRDLKFDIDAHARFQALFERFARPDLPLLRKAVLDALARRMEPDDFPAQSDRFSRATVRITLRQQYRLAERFGSHTYFGLVSQWREVLDRVSDGAETDADIPGHAAAEWQDPATLAAAG</sequence>
<dbReference type="RefSeq" id="WP_256116129.1">
    <property type="nucleotide sequence ID" value="NZ_WHSB02000002.1"/>
</dbReference>
<evidence type="ECO:0000313" key="1">
    <source>
        <dbReference type="EMBL" id="MCQ4629954.1"/>
    </source>
</evidence>
<gene>
    <name evidence="1" type="ORF">GB927_007920</name>
</gene>
<name>A0ABT1R439_9HYPH</name>